<feature type="compositionally biased region" description="Low complexity" evidence="2">
    <location>
        <begin position="328"/>
        <end position="337"/>
    </location>
</feature>
<comment type="caution">
    <text evidence="3">The sequence shown here is derived from an EMBL/GenBank/DDBJ whole genome shotgun (WGS) entry which is preliminary data.</text>
</comment>
<evidence type="ECO:0000313" key="4">
    <source>
        <dbReference type="Proteomes" id="UP001596098"/>
    </source>
</evidence>
<dbReference type="Proteomes" id="UP001596098">
    <property type="component" value="Unassembled WGS sequence"/>
</dbReference>
<gene>
    <name evidence="3" type="ORF">ACFPWU_11235</name>
</gene>
<name>A0ABW1R0U6_9ACTN</name>
<proteinExistence type="predicted"/>
<feature type="region of interest" description="Disordered" evidence="2">
    <location>
        <begin position="108"/>
        <end position="286"/>
    </location>
</feature>
<organism evidence="3 4">
    <name type="scientific">Nocardioides yefusunii</name>
    <dbReference type="NCBI Taxonomy" id="2500546"/>
    <lineage>
        <taxon>Bacteria</taxon>
        <taxon>Bacillati</taxon>
        <taxon>Actinomycetota</taxon>
        <taxon>Actinomycetes</taxon>
        <taxon>Propionibacteriales</taxon>
        <taxon>Nocardioidaceae</taxon>
        <taxon>Nocardioides</taxon>
    </lineage>
</organism>
<evidence type="ECO:0000256" key="1">
    <source>
        <dbReference type="SAM" id="Coils"/>
    </source>
</evidence>
<feature type="compositionally biased region" description="Low complexity" evidence="2">
    <location>
        <begin position="169"/>
        <end position="202"/>
    </location>
</feature>
<evidence type="ECO:0000313" key="3">
    <source>
        <dbReference type="EMBL" id="MFC6154230.1"/>
    </source>
</evidence>
<sequence length="632" mass="64617">MESCASCGSELEALQAFCVECGATAKDRVVSLDSLLDSQTPFVAPVEEDAAEYFTEFDHPEWEPATVELPAHGPGAASEPDPNGSDDVWDGDLPHGVPLRLVPFMGIAEGPATSGERPEDFWWPEHTPAVPDHASSADVSDPIWSPSSDADQTRADGPPETSSPPPVDPFSFPEPDDAASTPSAPADLDAGPWVQPSFGEFSSPPPGRPAFPSGESSDPYEPPPVVWSSSLAPPVPPPLPTAGPFAATGSGPAPGPTSTPPRGTPSADAIWGPSAPSAQQEKPRRRVPATAVVLLALGAVAGAGTVGLLTVPVASADNCAPPVTRMGAQEASSSQAQPPSPVAETVPSPPTDADLAAQLAEADAALAKADAKVAAREKALASARSALTAASAVVTKAGVDKTALAAAEAEVTRTASALTSARAAQSAAAEQVQNVADAGEWELGMLRAAEKERDKYAGLDPTDTYWDDEVDKARVAYEQAQEPKRQADAALVEANRAVVAAQTANDRAKAASAQITAAGKTAVASAKAQQTAATKKVARAEKRLSKAQAARARAKESRDAAVAAQEQAAAEEQARIARERAAEQQAQAAAAATCAEDRRARTTAAGIVGVSSLGLLGAGGVTAVRHRRNVLT</sequence>
<reference evidence="4" key="1">
    <citation type="journal article" date="2019" name="Int. J. Syst. Evol. Microbiol.">
        <title>The Global Catalogue of Microorganisms (GCM) 10K type strain sequencing project: providing services to taxonomists for standard genome sequencing and annotation.</title>
        <authorList>
            <consortium name="The Broad Institute Genomics Platform"/>
            <consortium name="The Broad Institute Genome Sequencing Center for Infectious Disease"/>
            <person name="Wu L."/>
            <person name="Ma J."/>
        </authorList>
    </citation>
    <scope>NUCLEOTIDE SEQUENCE [LARGE SCALE GENOMIC DNA]</scope>
    <source>
        <strain evidence="4">DFY28</strain>
    </source>
</reference>
<protein>
    <recommendedName>
        <fullName evidence="5">Zinc ribbon domain-containing protein</fullName>
    </recommendedName>
</protein>
<accession>A0ABW1R0U6</accession>
<feature type="coiled-coil region" evidence="1">
    <location>
        <begin position="523"/>
        <end position="587"/>
    </location>
</feature>
<keyword evidence="1" id="KW-0175">Coiled coil</keyword>
<feature type="compositionally biased region" description="Pro residues" evidence="2">
    <location>
        <begin position="253"/>
        <end position="263"/>
    </location>
</feature>
<evidence type="ECO:0008006" key="5">
    <source>
        <dbReference type="Google" id="ProtNLM"/>
    </source>
</evidence>
<dbReference type="RefSeq" id="WP_128221586.1">
    <property type="nucleotide sequence ID" value="NZ_CP034929.1"/>
</dbReference>
<keyword evidence="4" id="KW-1185">Reference proteome</keyword>
<feature type="region of interest" description="Disordered" evidence="2">
    <location>
        <begin position="324"/>
        <end position="349"/>
    </location>
</feature>
<dbReference type="EMBL" id="JBHSQI010000005">
    <property type="protein sequence ID" value="MFC6154230.1"/>
    <property type="molecule type" value="Genomic_DNA"/>
</dbReference>
<feature type="compositionally biased region" description="Low complexity" evidence="2">
    <location>
        <begin position="242"/>
        <end position="251"/>
    </location>
</feature>
<evidence type="ECO:0000256" key="2">
    <source>
        <dbReference type="SAM" id="MobiDB-lite"/>
    </source>
</evidence>
<feature type="region of interest" description="Disordered" evidence="2">
    <location>
        <begin position="66"/>
        <end position="92"/>
    </location>
</feature>